<gene>
    <name evidence="1" type="ORF">C8F04DRAFT_1263739</name>
</gene>
<proteinExistence type="predicted"/>
<dbReference type="AlphaFoldDB" id="A0AAD6WZU0"/>
<protein>
    <submittedName>
        <fullName evidence="1">Uncharacterized protein</fullName>
    </submittedName>
</protein>
<reference evidence="1" key="1">
    <citation type="submission" date="2023-03" db="EMBL/GenBank/DDBJ databases">
        <title>Massive genome expansion in bonnet fungi (Mycena s.s.) driven by repeated elements and novel gene families across ecological guilds.</title>
        <authorList>
            <consortium name="Lawrence Berkeley National Laboratory"/>
            <person name="Harder C.B."/>
            <person name="Miyauchi S."/>
            <person name="Viragh M."/>
            <person name="Kuo A."/>
            <person name="Thoen E."/>
            <person name="Andreopoulos B."/>
            <person name="Lu D."/>
            <person name="Skrede I."/>
            <person name="Drula E."/>
            <person name="Henrissat B."/>
            <person name="Morin E."/>
            <person name="Kohler A."/>
            <person name="Barry K."/>
            <person name="LaButti K."/>
            <person name="Morin E."/>
            <person name="Salamov A."/>
            <person name="Lipzen A."/>
            <person name="Mereny Z."/>
            <person name="Hegedus B."/>
            <person name="Baldrian P."/>
            <person name="Stursova M."/>
            <person name="Weitz H."/>
            <person name="Taylor A."/>
            <person name="Grigoriev I.V."/>
            <person name="Nagy L.G."/>
            <person name="Martin F."/>
            <person name="Kauserud H."/>
        </authorList>
    </citation>
    <scope>NUCLEOTIDE SEQUENCE</scope>
    <source>
        <strain evidence="1">CBHHK200</strain>
    </source>
</reference>
<dbReference type="EMBL" id="JARJCM010000089">
    <property type="protein sequence ID" value="KAJ7030620.1"/>
    <property type="molecule type" value="Genomic_DNA"/>
</dbReference>
<dbReference type="Proteomes" id="UP001218188">
    <property type="component" value="Unassembled WGS sequence"/>
</dbReference>
<comment type="caution">
    <text evidence="1">The sequence shown here is derived from an EMBL/GenBank/DDBJ whole genome shotgun (WGS) entry which is preliminary data.</text>
</comment>
<accession>A0AAD6WZU0</accession>
<evidence type="ECO:0000313" key="1">
    <source>
        <dbReference type="EMBL" id="KAJ7030620.1"/>
    </source>
</evidence>
<keyword evidence="2" id="KW-1185">Reference proteome</keyword>
<sequence>MAGALSWANKAKLLPGGEYMLFQNSGRLQCWKISEDKLIRTHACSMNDASVFDFAADIIEDDEAVILTCQRTSNEPRQNFVEITILGLEMETRDLSSSTVLTIPTPLTVVLSAVLR</sequence>
<evidence type="ECO:0000313" key="2">
    <source>
        <dbReference type="Proteomes" id="UP001218188"/>
    </source>
</evidence>
<organism evidence="1 2">
    <name type="scientific">Mycena alexandri</name>
    <dbReference type="NCBI Taxonomy" id="1745969"/>
    <lineage>
        <taxon>Eukaryota</taxon>
        <taxon>Fungi</taxon>
        <taxon>Dikarya</taxon>
        <taxon>Basidiomycota</taxon>
        <taxon>Agaricomycotina</taxon>
        <taxon>Agaricomycetes</taxon>
        <taxon>Agaricomycetidae</taxon>
        <taxon>Agaricales</taxon>
        <taxon>Marasmiineae</taxon>
        <taxon>Mycenaceae</taxon>
        <taxon>Mycena</taxon>
    </lineage>
</organism>
<name>A0AAD6WZU0_9AGAR</name>